<dbReference type="InterPro" id="IPR000073">
    <property type="entry name" value="AB_hydrolase_1"/>
</dbReference>
<keyword evidence="3" id="KW-1185">Reference proteome</keyword>
<comment type="caution">
    <text evidence="2">The sequence shown here is derived from an EMBL/GenBank/DDBJ whole genome shotgun (WGS) entry which is preliminary data.</text>
</comment>
<organism evidence="2 3">
    <name type="scientific">Ramlibacter rhizophilus</name>
    <dbReference type="NCBI Taxonomy" id="1781167"/>
    <lineage>
        <taxon>Bacteria</taxon>
        <taxon>Pseudomonadati</taxon>
        <taxon>Pseudomonadota</taxon>
        <taxon>Betaproteobacteria</taxon>
        <taxon>Burkholderiales</taxon>
        <taxon>Comamonadaceae</taxon>
        <taxon>Ramlibacter</taxon>
    </lineage>
</organism>
<gene>
    <name evidence="2" type="ORF">EZ242_14015</name>
</gene>
<sequence length="365" mass="39310">MEDATMADLFGEAPARSSRWRGGLLVAGALAGATAAWVHERARRAEREHPPTGRFMHLDGVRLHYQTWGSGPDLALLHGNAFYSADLLASGLVQRLARDYRVILFDRPGFGHSSRPRDRLWTPRAQAALLHRALGALGADRPLVLGHSLGALVALAMALDYPASVAGLVLASGYYYPTLYGPSLMVAPVALPVLGDAMRYTVSAVSARLLLGHTVRQAFAPREVPPDFFQQLARELLLRPSQLRAAAEDGALMLPQVRLLAPRYPQLRVPVAVLAGAHDRVVDPDTHSRRLAAELPHSRLHIVRGAGHMVHHAAQEAVEEQVRAVLEDARRPRPPGDTQAAARAQLDALAPDGLATVTASGNPPA</sequence>
<dbReference type="Gene3D" id="3.40.50.1820">
    <property type="entry name" value="alpha/beta hydrolase"/>
    <property type="match status" value="1"/>
</dbReference>
<accession>A0A4Z0BIN3</accession>
<name>A0A4Z0BIN3_9BURK</name>
<protein>
    <submittedName>
        <fullName evidence="2">Alpha/beta hydrolase</fullName>
    </submittedName>
</protein>
<dbReference type="Pfam" id="PF00561">
    <property type="entry name" value="Abhydrolase_1"/>
    <property type="match status" value="1"/>
</dbReference>
<dbReference type="EMBL" id="SMLL01000005">
    <property type="protein sequence ID" value="TFY98640.1"/>
    <property type="molecule type" value="Genomic_DNA"/>
</dbReference>
<dbReference type="PRINTS" id="PR00412">
    <property type="entry name" value="EPOXHYDRLASE"/>
</dbReference>
<dbReference type="GO" id="GO:0016787">
    <property type="term" value="F:hydrolase activity"/>
    <property type="evidence" value="ECO:0007669"/>
    <property type="project" value="UniProtKB-KW"/>
</dbReference>
<dbReference type="InterPro" id="IPR000639">
    <property type="entry name" value="Epox_hydrolase-like"/>
</dbReference>
<proteinExistence type="predicted"/>
<dbReference type="PANTHER" id="PTHR43798">
    <property type="entry name" value="MONOACYLGLYCEROL LIPASE"/>
    <property type="match status" value="1"/>
</dbReference>
<dbReference type="OrthoDB" id="5853561at2"/>
<reference evidence="2 3" key="1">
    <citation type="submission" date="2019-03" db="EMBL/GenBank/DDBJ databases">
        <title>Ramlibacter rhizophilus CCTCC AB2015357, whole genome shotgun sequence.</title>
        <authorList>
            <person name="Zhang X."/>
            <person name="Feng G."/>
            <person name="Zhu H."/>
        </authorList>
    </citation>
    <scope>NUCLEOTIDE SEQUENCE [LARGE SCALE GENOMIC DNA]</scope>
    <source>
        <strain evidence="2 3">CCTCC AB2015357</strain>
    </source>
</reference>
<evidence type="ECO:0000313" key="3">
    <source>
        <dbReference type="Proteomes" id="UP000297564"/>
    </source>
</evidence>
<dbReference type="InterPro" id="IPR050266">
    <property type="entry name" value="AB_hydrolase_sf"/>
</dbReference>
<dbReference type="InterPro" id="IPR029058">
    <property type="entry name" value="AB_hydrolase_fold"/>
</dbReference>
<keyword evidence="2" id="KW-0378">Hydrolase</keyword>
<dbReference type="AlphaFoldDB" id="A0A4Z0BIN3"/>
<dbReference type="SUPFAM" id="SSF53474">
    <property type="entry name" value="alpha/beta-Hydrolases"/>
    <property type="match status" value="1"/>
</dbReference>
<evidence type="ECO:0000259" key="1">
    <source>
        <dbReference type="Pfam" id="PF00561"/>
    </source>
</evidence>
<dbReference type="PRINTS" id="PR00111">
    <property type="entry name" value="ABHYDROLASE"/>
</dbReference>
<evidence type="ECO:0000313" key="2">
    <source>
        <dbReference type="EMBL" id="TFY98640.1"/>
    </source>
</evidence>
<feature type="domain" description="AB hydrolase-1" evidence="1">
    <location>
        <begin position="76"/>
        <end position="311"/>
    </location>
</feature>
<dbReference type="Proteomes" id="UP000297564">
    <property type="component" value="Unassembled WGS sequence"/>
</dbReference>